<dbReference type="EMBL" id="AVOT02011590">
    <property type="protein sequence ID" value="MBW0492443.1"/>
    <property type="molecule type" value="Genomic_DNA"/>
</dbReference>
<sequence length="114" mass="13080">MEHGKQEVQTGILLGRTWSKFPEDMSQRDRLQRPSGNHQRLEFHKEVQTPGAGGKQDKVESSHHPSYRRIADPDRAYSDSCSLTRNRPSQLSSGFIPFRNKQISGQESPFFTRP</sequence>
<name>A0A9Q3H595_9BASI</name>
<feature type="compositionally biased region" description="Basic and acidic residues" evidence="1">
    <location>
        <begin position="55"/>
        <end position="77"/>
    </location>
</feature>
<reference evidence="2" key="1">
    <citation type="submission" date="2021-03" db="EMBL/GenBank/DDBJ databases">
        <title>Draft genome sequence of rust myrtle Austropuccinia psidii MF-1, a brazilian biotype.</title>
        <authorList>
            <person name="Quecine M.C."/>
            <person name="Pachon D.M.R."/>
            <person name="Bonatelli M.L."/>
            <person name="Correr F.H."/>
            <person name="Franceschini L.M."/>
            <person name="Leite T.F."/>
            <person name="Margarido G.R.A."/>
            <person name="Almeida C.A."/>
            <person name="Ferrarezi J.A."/>
            <person name="Labate C.A."/>
        </authorList>
    </citation>
    <scope>NUCLEOTIDE SEQUENCE</scope>
    <source>
        <strain evidence="2">MF-1</strain>
    </source>
</reference>
<keyword evidence="3" id="KW-1185">Reference proteome</keyword>
<gene>
    <name evidence="2" type="ORF">O181_032158</name>
</gene>
<evidence type="ECO:0000256" key="1">
    <source>
        <dbReference type="SAM" id="MobiDB-lite"/>
    </source>
</evidence>
<accession>A0A9Q3H595</accession>
<feature type="compositionally biased region" description="Polar residues" evidence="1">
    <location>
        <begin position="79"/>
        <end position="93"/>
    </location>
</feature>
<comment type="caution">
    <text evidence="2">The sequence shown here is derived from an EMBL/GenBank/DDBJ whole genome shotgun (WGS) entry which is preliminary data.</text>
</comment>
<dbReference type="AlphaFoldDB" id="A0A9Q3H595"/>
<organism evidence="2 3">
    <name type="scientific">Austropuccinia psidii MF-1</name>
    <dbReference type="NCBI Taxonomy" id="1389203"/>
    <lineage>
        <taxon>Eukaryota</taxon>
        <taxon>Fungi</taxon>
        <taxon>Dikarya</taxon>
        <taxon>Basidiomycota</taxon>
        <taxon>Pucciniomycotina</taxon>
        <taxon>Pucciniomycetes</taxon>
        <taxon>Pucciniales</taxon>
        <taxon>Sphaerophragmiaceae</taxon>
        <taxon>Austropuccinia</taxon>
    </lineage>
</organism>
<protein>
    <submittedName>
        <fullName evidence="2">Uncharacterized protein</fullName>
    </submittedName>
</protein>
<feature type="compositionally biased region" description="Basic and acidic residues" evidence="1">
    <location>
        <begin position="21"/>
        <end position="32"/>
    </location>
</feature>
<feature type="compositionally biased region" description="Polar residues" evidence="1">
    <location>
        <begin position="101"/>
        <end position="114"/>
    </location>
</feature>
<dbReference type="Proteomes" id="UP000765509">
    <property type="component" value="Unassembled WGS sequence"/>
</dbReference>
<evidence type="ECO:0000313" key="3">
    <source>
        <dbReference type="Proteomes" id="UP000765509"/>
    </source>
</evidence>
<proteinExistence type="predicted"/>
<feature type="region of interest" description="Disordered" evidence="1">
    <location>
        <begin position="19"/>
        <end position="114"/>
    </location>
</feature>
<evidence type="ECO:0000313" key="2">
    <source>
        <dbReference type="EMBL" id="MBW0492443.1"/>
    </source>
</evidence>